<dbReference type="InterPro" id="IPR038475">
    <property type="entry name" value="RecG_C_sf"/>
</dbReference>
<reference evidence="1" key="1">
    <citation type="submission" date="2019-08" db="EMBL/GenBank/DDBJ databases">
        <authorList>
            <person name="Kucharzyk K."/>
            <person name="Murdoch R.W."/>
            <person name="Higgins S."/>
            <person name="Loffler F."/>
        </authorList>
    </citation>
    <scope>NUCLEOTIDE SEQUENCE</scope>
</reference>
<proteinExistence type="predicted"/>
<protein>
    <submittedName>
        <fullName evidence="1">Uncharacterized protein</fullName>
    </submittedName>
</protein>
<dbReference type="EMBL" id="VSSQ01031468">
    <property type="protein sequence ID" value="MPM82366.1"/>
    <property type="molecule type" value="Genomic_DNA"/>
</dbReference>
<dbReference type="Gene3D" id="1.10.10.10">
    <property type="entry name" value="Winged helix-like DNA-binding domain superfamily/Winged helix DNA-binding domain"/>
    <property type="match status" value="1"/>
</dbReference>
<dbReference type="PANTHER" id="PTHR30595">
    <property type="entry name" value="GLPR-RELATED TRANSCRIPTIONAL REPRESSOR"/>
    <property type="match status" value="1"/>
</dbReference>
<dbReference type="Pfam" id="PF13749">
    <property type="entry name" value="HATPase_c_4"/>
    <property type="match status" value="1"/>
</dbReference>
<dbReference type="InterPro" id="IPR036388">
    <property type="entry name" value="WH-like_DNA-bd_sf"/>
</dbReference>
<accession>A0A645CYY7</accession>
<evidence type="ECO:0000313" key="1">
    <source>
        <dbReference type="EMBL" id="MPM82366.1"/>
    </source>
</evidence>
<comment type="caution">
    <text evidence="1">The sequence shown here is derived from an EMBL/GenBank/DDBJ whole genome shotgun (WGS) entry which is preliminary data.</text>
</comment>
<dbReference type="PANTHER" id="PTHR30595:SF6">
    <property type="entry name" value="SCHLAFEN ALBA-2 DOMAIN-CONTAINING PROTEIN"/>
    <property type="match status" value="1"/>
</dbReference>
<dbReference type="Gene3D" id="3.30.565.60">
    <property type="match status" value="1"/>
</dbReference>
<dbReference type="InterPro" id="IPR036390">
    <property type="entry name" value="WH_DNA-bd_sf"/>
</dbReference>
<organism evidence="1">
    <name type="scientific">bioreactor metagenome</name>
    <dbReference type="NCBI Taxonomy" id="1076179"/>
    <lineage>
        <taxon>unclassified sequences</taxon>
        <taxon>metagenomes</taxon>
        <taxon>ecological metagenomes</taxon>
    </lineage>
</organism>
<dbReference type="SUPFAM" id="SSF46785">
    <property type="entry name" value="Winged helix' DNA-binding domain"/>
    <property type="match status" value="1"/>
</dbReference>
<name>A0A645CYY7_9ZZZZ</name>
<gene>
    <name evidence="1" type="ORF">SDC9_129427</name>
</gene>
<dbReference type="Pfam" id="PF13412">
    <property type="entry name" value="HTH_24"/>
    <property type="match status" value="1"/>
</dbReference>
<sequence length="333" mass="38554">MSTAEVTDLYMRTMQYSWDAYPYPSKTIEDLDMDKIERFANRINEKGRLRISGTPVEIISKMNLVKDGNPTNGAMLLFAKTPLMYDIHAGRLKTSDVILDDRIIRNTLYEAVEETMKYIMSHLKVSYKISSETVVQTTQRSEIFEYPLEALRELVLNSIIHRQYDNVGDIKIKIFDNRITIFNPGKLYGDLTIEDLKTDYYQSSARNKLVVEAFFLTGDIEKYGTGFHRVRNAISKYPSMKFKYREIQNGFLTELSYEETSTDNTVDNTVDKTNEEKILDAIRVNPGITQQKLVEITGLTRRGVEWNMQKLKVESVIRRVGGKKHGHWEILSD</sequence>
<dbReference type="AlphaFoldDB" id="A0A645CYY7"/>